<dbReference type="WBParaSite" id="ALUE_0001884001-mRNA-1">
    <property type="protein sequence ID" value="ALUE_0001884001-mRNA-1"/>
    <property type="gene ID" value="ALUE_0001884001"/>
</dbReference>
<reference evidence="3" key="1">
    <citation type="submission" date="2017-02" db="UniProtKB">
        <authorList>
            <consortium name="WormBaseParasite"/>
        </authorList>
    </citation>
    <scope>IDENTIFICATION</scope>
</reference>
<keyword evidence="1" id="KW-0732">Signal</keyword>
<dbReference type="Proteomes" id="UP000036681">
    <property type="component" value="Unplaced"/>
</dbReference>
<name>A0A0M3IJK5_ASCLU</name>
<evidence type="ECO:0000256" key="1">
    <source>
        <dbReference type="SAM" id="SignalP"/>
    </source>
</evidence>
<feature type="signal peptide" evidence="1">
    <location>
        <begin position="1"/>
        <end position="25"/>
    </location>
</feature>
<keyword evidence="2" id="KW-1185">Reference proteome</keyword>
<proteinExistence type="predicted"/>
<evidence type="ECO:0000313" key="3">
    <source>
        <dbReference type="WBParaSite" id="ALUE_0001884001-mRNA-1"/>
    </source>
</evidence>
<accession>A0A0M3IJK5</accession>
<protein>
    <submittedName>
        <fullName evidence="3">Secreted protein</fullName>
    </submittedName>
</protein>
<organism evidence="2 3">
    <name type="scientific">Ascaris lumbricoides</name>
    <name type="common">Giant roundworm</name>
    <dbReference type="NCBI Taxonomy" id="6252"/>
    <lineage>
        <taxon>Eukaryota</taxon>
        <taxon>Metazoa</taxon>
        <taxon>Ecdysozoa</taxon>
        <taxon>Nematoda</taxon>
        <taxon>Chromadorea</taxon>
        <taxon>Rhabditida</taxon>
        <taxon>Spirurina</taxon>
        <taxon>Ascaridomorpha</taxon>
        <taxon>Ascaridoidea</taxon>
        <taxon>Ascarididae</taxon>
        <taxon>Ascaris</taxon>
    </lineage>
</organism>
<dbReference type="AlphaFoldDB" id="A0A0M3IJK5"/>
<evidence type="ECO:0000313" key="2">
    <source>
        <dbReference type="Proteomes" id="UP000036681"/>
    </source>
</evidence>
<feature type="chain" id="PRO_5005657011" evidence="1">
    <location>
        <begin position="26"/>
        <end position="116"/>
    </location>
</feature>
<sequence>MLILVFFSSCHFLATNFLPLSGTSREKIDFHKNNDVKNFSELLDSFDGGFFFVECNKLILLIFATTSQQQCCLLTFKSFTLRSIVIFFLKRAVRNRVKLPTDPTYSFPFSEINWAS</sequence>